<evidence type="ECO:0000313" key="2">
    <source>
        <dbReference type="EMBL" id="KAK1665299.1"/>
    </source>
</evidence>
<proteinExistence type="predicted"/>
<evidence type="ECO:0000313" key="3">
    <source>
        <dbReference type="Proteomes" id="UP001231189"/>
    </source>
</evidence>
<feature type="region of interest" description="Disordered" evidence="1">
    <location>
        <begin position="88"/>
        <end position="170"/>
    </location>
</feature>
<sequence>MVKSDVYPAGHRDAADAHGKDVAAGARRLAVEAALEDGGNALAMVPLADAAGGPGGRGPPRILPAQLITHGKKPDLTIRGLVEIASWVERTGRRGNEGEDQTSTRFPNPHAQTVAARRSSPGAAAARRRRRCPSRRSPAQPRRRTAAVRRDHRPSVAGRRSERRAPPARP</sequence>
<feature type="compositionally biased region" description="Basic residues" evidence="1">
    <location>
        <begin position="141"/>
        <end position="152"/>
    </location>
</feature>
<dbReference type="Proteomes" id="UP001231189">
    <property type="component" value="Unassembled WGS sequence"/>
</dbReference>
<evidence type="ECO:0000256" key="1">
    <source>
        <dbReference type="SAM" id="MobiDB-lite"/>
    </source>
</evidence>
<dbReference type="AlphaFoldDB" id="A0AAD8SWE8"/>
<protein>
    <submittedName>
        <fullName evidence="2">Uncharacterized protein</fullName>
    </submittedName>
</protein>
<comment type="caution">
    <text evidence="2">The sequence shown here is derived from an EMBL/GenBank/DDBJ whole genome shotgun (WGS) entry which is preliminary data.</text>
</comment>
<name>A0AAD8SWE8_LOLMU</name>
<dbReference type="EMBL" id="JAUUTY010000003">
    <property type="protein sequence ID" value="KAK1665299.1"/>
    <property type="molecule type" value="Genomic_DNA"/>
</dbReference>
<reference evidence="2" key="1">
    <citation type="submission" date="2023-07" db="EMBL/GenBank/DDBJ databases">
        <title>A chromosome-level genome assembly of Lolium multiflorum.</title>
        <authorList>
            <person name="Chen Y."/>
            <person name="Copetti D."/>
            <person name="Kolliker R."/>
            <person name="Studer B."/>
        </authorList>
    </citation>
    <scope>NUCLEOTIDE SEQUENCE</scope>
    <source>
        <strain evidence="2">02402/16</strain>
        <tissue evidence="2">Leaf</tissue>
    </source>
</reference>
<keyword evidence="3" id="KW-1185">Reference proteome</keyword>
<organism evidence="2 3">
    <name type="scientific">Lolium multiflorum</name>
    <name type="common">Italian ryegrass</name>
    <name type="synonym">Lolium perenne subsp. multiflorum</name>
    <dbReference type="NCBI Taxonomy" id="4521"/>
    <lineage>
        <taxon>Eukaryota</taxon>
        <taxon>Viridiplantae</taxon>
        <taxon>Streptophyta</taxon>
        <taxon>Embryophyta</taxon>
        <taxon>Tracheophyta</taxon>
        <taxon>Spermatophyta</taxon>
        <taxon>Magnoliopsida</taxon>
        <taxon>Liliopsida</taxon>
        <taxon>Poales</taxon>
        <taxon>Poaceae</taxon>
        <taxon>BOP clade</taxon>
        <taxon>Pooideae</taxon>
        <taxon>Poodae</taxon>
        <taxon>Poeae</taxon>
        <taxon>Poeae Chloroplast Group 2 (Poeae type)</taxon>
        <taxon>Loliodinae</taxon>
        <taxon>Loliinae</taxon>
        <taxon>Lolium</taxon>
    </lineage>
</organism>
<feature type="compositionally biased region" description="Low complexity" evidence="1">
    <location>
        <begin position="115"/>
        <end position="125"/>
    </location>
</feature>
<gene>
    <name evidence="2" type="ORF">QYE76_053458</name>
</gene>
<feature type="compositionally biased region" description="Basic and acidic residues" evidence="1">
    <location>
        <begin position="159"/>
        <end position="170"/>
    </location>
</feature>
<accession>A0AAD8SWE8</accession>